<dbReference type="NCBIfam" id="TIGR01668">
    <property type="entry name" value="YqeG_hyp_ppase"/>
    <property type="match status" value="1"/>
</dbReference>
<dbReference type="AlphaFoldDB" id="A0A5D8QIZ2"/>
<dbReference type="NCBIfam" id="TIGR01662">
    <property type="entry name" value="HAD-SF-IIIA"/>
    <property type="match status" value="1"/>
</dbReference>
<dbReference type="InterPro" id="IPR010021">
    <property type="entry name" value="PGPP1/Gep4"/>
</dbReference>
<dbReference type="EMBL" id="VTPS01000001">
    <property type="protein sequence ID" value="TZE83473.1"/>
    <property type="molecule type" value="Genomic_DNA"/>
</dbReference>
<name>A0A5D8QIZ2_9THEO</name>
<sequence length="164" mass="18796">MMILFPDAYIDSIDELDIWQLKDRGIRALIIDIDNTIIEWNVTVPDERARRVINEAKAAGLKVCLLSNGTRKRVIDFANALNVPYVYNAGKPRKSPYRKALRLLGVKPEEVAAIGDQIFTDVLGGNRLGMYTILVKPISTKEAKWTRFMRKFEGIVLDRYNRRT</sequence>
<reference evidence="1 2" key="1">
    <citation type="submission" date="2019-08" db="EMBL/GenBank/DDBJ databases">
        <title>Calorimonas adulescens gen. nov., sp. nov., an anaerobic thermophilic bacterium from Sakhalin hot spring.</title>
        <authorList>
            <person name="Khomyakova M.A."/>
            <person name="Merkel A.Y."/>
            <person name="Novikov A."/>
            <person name="Bonch-Osmolovskaya E.A."/>
            <person name="Slobodkin A.I."/>
        </authorList>
    </citation>
    <scope>NUCLEOTIDE SEQUENCE [LARGE SCALE GENOMIC DNA]</scope>
    <source>
        <strain evidence="1 2">A05MB</strain>
    </source>
</reference>
<dbReference type="SUPFAM" id="SSF56784">
    <property type="entry name" value="HAD-like"/>
    <property type="match status" value="1"/>
</dbReference>
<evidence type="ECO:0000313" key="1">
    <source>
        <dbReference type="EMBL" id="TZE83473.1"/>
    </source>
</evidence>
<dbReference type="PANTHER" id="PTHR19288">
    <property type="entry name" value="4-NITROPHENYLPHOSPHATASE-RELATED"/>
    <property type="match status" value="1"/>
</dbReference>
<dbReference type="CDD" id="cd16416">
    <property type="entry name" value="HAD_BsYqeG-like"/>
    <property type="match status" value="1"/>
</dbReference>
<dbReference type="InterPro" id="IPR006439">
    <property type="entry name" value="HAD-SF_hydro_IA"/>
</dbReference>
<dbReference type="Proteomes" id="UP000322976">
    <property type="component" value="Unassembled WGS sequence"/>
</dbReference>
<dbReference type="InterPro" id="IPR023214">
    <property type="entry name" value="HAD_sf"/>
</dbReference>
<keyword evidence="2" id="KW-1185">Reference proteome</keyword>
<dbReference type="GO" id="GO:0005737">
    <property type="term" value="C:cytoplasm"/>
    <property type="evidence" value="ECO:0007669"/>
    <property type="project" value="TreeGrafter"/>
</dbReference>
<comment type="caution">
    <text evidence="1">The sequence shown here is derived from an EMBL/GenBank/DDBJ whole genome shotgun (WGS) entry which is preliminary data.</text>
</comment>
<dbReference type="Pfam" id="PF00702">
    <property type="entry name" value="Hydrolase"/>
    <property type="match status" value="1"/>
</dbReference>
<dbReference type="InterPro" id="IPR036412">
    <property type="entry name" value="HAD-like_sf"/>
</dbReference>
<dbReference type="InterPro" id="IPR006549">
    <property type="entry name" value="HAD-SF_hydro_IIIA"/>
</dbReference>
<dbReference type="PANTHER" id="PTHR19288:SF25">
    <property type="entry name" value="PHOSPHATIDYLGLYCEROPHOSPHATASE GEP4, MITOCHONDRIAL"/>
    <property type="match status" value="1"/>
</dbReference>
<proteinExistence type="predicted"/>
<protein>
    <submittedName>
        <fullName evidence="1">YqeG family HAD IIIA-type phosphatase</fullName>
    </submittedName>
</protein>
<gene>
    <name evidence="1" type="ORF">FWJ32_00885</name>
</gene>
<dbReference type="NCBIfam" id="TIGR01509">
    <property type="entry name" value="HAD-SF-IA-v3"/>
    <property type="match status" value="1"/>
</dbReference>
<dbReference type="GO" id="GO:0008962">
    <property type="term" value="F:phosphatidylglycerophosphatase activity"/>
    <property type="evidence" value="ECO:0007669"/>
    <property type="project" value="InterPro"/>
</dbReference>
<dbReference type="Gene3D" id="3.40.50.1000">
    <property type="entry name" value="HAD superfamily/HAD-like"/>
    <property type="match status" value="1"/>
</dbReference>
<evidence type="ECO:0000313" key="2">
    <source>
        <dbReference type="Proteomes" id="UP000322976"/>
    </source>
</evidence>
<organism evidence="1 2">
    <name type="scientific">Calorimonas adulescens</name>
    <dbReference type="NCBI Taxonomy" id="2606906"/>
    <lineage>
        <taxon>Bacteria</taxon>
        <taxon>Bacillati</taxon>
        <taxon>Bacillota</taxon>
        <taxon>Clostridia</taxon>
        <taxon>Thermoanaerobacterales</taxon>
        <taxon>Thermoanaerobacteraceae</taxon>
        <taxon>Calorimonas</taxon>
    </lineage>
</organism>
<accession>A0A5D8QIZ2</accession>